<proteinExistence type="predicted"/>
<sequence>MGKPRIQLYHAADPYWEKAIGTEILLSNSHCRFIFYSLHLQSTRLPHTPVHLFHLTAPIEMSQPGSSSQPQAKDIDCYALTPLVMPPNNSTLPDDFEQLKIPSEKDGATQQTSGEQEERPKSQSFRGFNCSPRVRSYDKVLEWVCSDETGDTEEPAGTPAQSPSKEWPHQRKFSHDNFNPKRFRPLLEELLGEERPGEATLATMELSRKRAESASTTASGATESENHASQPAESNRNISNKTSESLESNNE</sequence>
<name>A0AAD4QYS0_9BILA</name>
<organism evidence="2 3">
    <name type="scientific">Ditylenchus destructor</name>
    <dbReference type="NCBI Taxonomy" id="166010"/>
    <lineage>
        <taxon>Eukaryota</taxon>
        <taxon>Metazoa</taxon>
        <taxon>Ecdysozoa</taxon>
        <taxon>Nematoda</taxon>
        <taxon>Chromadorea</taxon>
        <taxon>Rhabditida</taxon>
        <taxon>Tylenchina</taxon>
        <taxon>Tylenchomorpha</taxon>
        <taxon>Sphaerularioidea</taxon>
        <taxon>Anguinidae</taxon>
        <taxon>Anguininae</taxon>
        <taxon>Ditylenchus</taxon>
    </lineage>
</organism>
<feature type="compositionally biased region" description="Low complexity" evidence="1">
    <location>
        <begin position="213"/>
        <end position="223"/>
    </location>
</feature>
<gene>
    <name evidence="2" type="ORF">DdX_17707</name>
</gene>
<dbReference type="EMBL" id="JAKKPZ010000204">
    <property type="protein sequence ID" value="KAI1698794.1"/>
    <property type="molecule type" value="Genomic_DNA"/>
</dbReference>
<feature type="region of interest" description="Disordered" evidence="1">
    <location>
        <begin position="105"/>
        <end position="128"/>
    </location>
</feature>
<feature type="compositionally biased region" description="Polar residues" evidence="1">
    <location>
        <begin position="227"/>
        <end position="251"/>
    </location>
</feature>
<dbReference type="Proteomes" id="UP001201812">
    <property type="component" value="Unassembled WGS sequence"/>
</dbReference>
<evidence type="ECO:0000256" key="1">
    <source>
        <dbReference type="SAM" id="MobiDB-lite"/>
    </source>
</evidence>
<feature type="region of interest" description="Disordered" evidence="1">
    <location>
        <begin position="148"/>
        <end position="251"/>
    </location>
</feature>
<accession>A0AAD4QYS0</accession>
<keyword evidence="3" id="KW-1185">Reference proteome</keyword>
<reference evidence="2" key="1">
    <citation type="submission" date="2022-01" db="EMBL/GenBank/DDBJ databases">
        <title>Genome Sequence Resource for Two Populations of Ditylenchus destructor, the Migratory Endoparasitic Phytonematode.</title>
        <authorList>
            <person name="Zhang H."/>
            <person name="Lin R."/>
            <person name="Xie B."/>
        </authorList>
    </citation>
    <scope>NUCLEOTIDE SEQUENCE</scope>
    <source>
        <strain evidence="2">BazhouSP</strain>
    </source>
</reference>
<feature type="compositionally biased region" description="Basic and acidic residues" evidence="1">
    <location>
        <begin position="166"/>
        <end position="179"/>
    </location>
</feature>
<dbReference type="AlphaFoldDB" id="A0AAD4QYS0"/>
<evidence type="ECO:0000313" key="3">
    <source>
        <dbReference type="Proteomes" id="UP001201812"/>
    </source>
</evidence>
<comment type="caution">
    <text evidence="2">The sequence shown here is derived from an EMBL/GenBank/DDBJ whole genome shotgun (WGS) entry which is preliminary data.</text>
</comment>
<protein>
    <submittedName>
        <fullName evidence="2">Uncharacterized protein</fullName>
    </submittedName>
</protein>
<evidence type="ECO:0000313" key="2">
    <source>
        <dbReference type="EMBL" id="KAI1698794.1"/>
    </source>
</evidence>